<evidence type="ECO:0000256" key="1">
    <source>
        <dbReference type="SAM" id="MobiDB-lite"/>
    </source>
</evidence>
<proteinExistence type="predicted"/>
<protein>
    <submittedName>
        <fullName evidence="2">Uncharacterized protein</fullName>
    </submittedName>
</protein>
<gene>
    <name evidence="2" type="ORF">F0562_018116</name>
</gene>
<evidence type="ECO:0000313" key="3">
    <source>
        <dbReference type="Proteomes" id="UP000325577"/>
    </source>
</evidence>
<organism evidence="2 3">
    <name type="scientific">Nyssa sinensis</name>
    <dbReference type="NCBI Taxonomy" id="561372"/>
    <lineage>
        <taxon>Eukaryota</taxon>
        <taxon>Viridiplantae</taxon>
        <taxon>Streptophyta</taxon>
        <taxon>Embryophyta</taxon>
        <taxon>Tracheophyta</taxon>
        <taxon>Spermatophyta</taxon>
        <taxon>Magnoliopsida</taxon>
        <taxon>eudicotyledons</taxon>
        <taxon>Gunneridae</taxon>
        <taxon>Pentapetalae</taxon>
        <taxon>asterids</taxon>
        <taxon>Cornales</taxon>
        <taxon>Nyssaceae</taxon>
        <taxon>Nyssa</taxon>
    </lineage>
</organism>
<dbReference type="AlphaFoldDB" id="A0A5J4ZCW1"/>
<sequence>MKKLNLFSITGRVVVAIGGKCSESATRRWMPTRYYAPPRGAALRHRAQVGQRRCSSTPCQIPGKRISDGGGQRDGGFERVGASIGGDEFGAERLRRCSGATLSFESV</sequence>
<accession>A0A5J4ZCW1</accession>
<dbReference type="EMBL" id="CM018052">
    <property type="protein sequence ID" value="KAA8515097.1"/>
    <property type="molecule type" value="Genomic_DNA"/>
</dbReference>
<reference evidence="2 3" key="1">
    <citation type="submission" date="2019-09" db="EMBL/GenBank/DDBJ databases">
        <title>A chromosome-level genome assembly of the Chinese tupelo Nyssa sinensis.</title>
        <authorList>
            <person name="Yang X."/>
            <person name="Kang M."/>
            <person name="Yang Y."/>
            <person name="Xiong H."/>
            <person name="Wang M."/>
            <person name="Zhang Z."/>
            <person name="Wang Z."/>
            <person name="Wu H."/>
            <person name="Ma T."/>
            <person name="Liu J."/>
            <person name="Xi Z."/>
        </authorList>
    </citation>
    <scope>NUCLEOTIDE SEQUENCE [LARGE SCALE GENOMIC DNA]</scope>
    <source>
        <strain evidence="2">J267</strain>
        <tissue evidence="2">Leaf</tissue>
    </source>
</reference>
<evidence type="ECO:0000313" key="2">
    <source>
        <dbReference type="EMBL" id="KAA8515097.1"/>
    </source>
</evidence>
<name>A0A5J4ZCW1_9ASTE</name>
<feature type="region of interest" description="Disordered" evidence="1">
    <location>
        <begin position="54"/>
        <end position="75"/>
    </location>
</feature>
<keyword evidence="3" id="KW-1185">Reference proteome</keyword>
<dbReference type="Proteomes" id="UP000325577">
    <property type="component" value="Linkage Group LG9"/>
</dbReference>